<name>A0ACB9AU80_9ASTR</name>
<protein>
    <submittedName>
        <fullName evidence="1">Uncharacterized protein</fullName>
    </submittedName>
</protein>
<proteinExistence type="predicted"/>
<evidence type="ECO:0000313" key="1">
    <source>
        <dbReference type="EMBL" id="KAI3713021.1"/>
    </source>
</evidence>
<reference evidence="1 2" key="2">
    <citation type="journal article" date="2022" name="Mol. Ecol. Resour.">
        <title>The genomes of chicory, endive, great burdock and yacon provide insights into Asteraceae paleo-polyploidization history and plant inulin production.</title>
        <authorList>
            <person name="Fan W."/>
            <person name="Wang S."/>
            <person name="Wang H."/>
            <person name="Wang A."/>
            <person name="Jiang F."/>
            <person name="Liu H."/>
            <person name="Zhao H."/>
            <person name="Xu D."/>
            <person name="Zhang Y."/>
        </authorList>
    </citation>
    <scope>NUCLEOTIDE SEQUENCE [LARGE SCALE GENOMIC DNA]</scope>
    <source>
        <strain evidence="2">cv. Yunnan</strain>
        <tissue evidence="1">Leaves</tissue>
    </source>
</reference>
<evidence type="ECO:0000313" key="2">
    <source>
        <dbReference type="Proteomes" id="UP001056120"/>
    </source>
</evidence>
<reference evidence="2" key="1">
    <citation type="journal article" date="2022" name="Mol. Ecol. Resour.">
        <title>The genomes of chicory, endive, great burdock and yacon provide insights into Asteraceae palaeo-polyploidization history and plant inulin production.</title>
        <authorList>
            <person name="Fan W."/>
            <person name="Wang S."/>
            <person name="Wang H."/>
            <person name="Wang A."/>
            <person name="Jiang F."/>
            <person name="Liu H."/>
            <person name="Zhao H."/>
            <person name="Xu D."/>
            <person name="Zhang Y."/>
        </authorList>
    </citation>
    <scope>NUCLEOTIDE SEQUENCE [LARGE SCALE GENOMIC DNA]</scope>
    <source>
        <strain evidence="2">cv. Yunnan</strain>
    </source>
</reference>
<comment type="caution">
    <text evidence="1">The sequence shown here is derived from an EMBL/GenBank/DDBJ whole genome shotgun (WGS) entry which is preliminary data.</text>
</comment>
<gene>
    <name evidence="1" type="ORF">L1987_71591</name>
</gene>
<dbReference type="Proteomes" id="UP001056120">
    <property type="component" value="Linkage Group LG24"/>
</dbReference>
<keyword evidence="2" id="KW-1185">Reference proteome</keyword>
<sequence length="80" mass="8992">MFYMGDRLLSAVIPYEESGLYDERMWVKPPESSDYWAHTSKEELLRLPLDVKADDGLAAEAADGRPVHCRRTILQVGGPA</sequence>
<organism evidence="1 2">
    <name type="scientific">Smallanthus sonchifolius</name>
    <dbReference type="NCBI Taxonomy" id="185202"/>
    <lineage>
        <taxon>Eukaryota</taxon>
        <taxon>Viridiplantae</taxon>
        <taxon>Streptophyta</taxon>
        <taxon>Embryophyta</taxon>
        <taxon>Tracheophyta</taxon>
        <taxon>Spermatophyta</taxon>
        <taxon>Magnoliopsida</taxon>
        <taxon>eudicotyledons</taxon>
        <taxon>Gunneridae</taxon>
        <taxon>Pentapetalae</taxon>
        <taxon>asterids</taxon>
        <taxon>campanulids</taxon>
        <taxon>Asterales</taxon>
        <taxon>Asteraceae</taxon>
        <taxon>Asteroideae</taxon>
        <taxon>Heliantheae alliance</taxon>
        <taxon>Millerieae</taxon>
        <taxon>Smallanthus</taxon>
    </lineage>
</organism>
<dbReference type="EMBL" id="CM042041">
    <property type="protein sequence ID" value="KAI3713021.1"/>
    <property type="molecule type" value="Genomic_DNA"/>
</dbReference>
<accession>A0ACB9AU80</accession>